<evidence type="ECO:0000256" key="1">
    <source>
        <dbReference type="ARBA" id="ARBA00022527"/>
    </source>
</evidence>
<keyword evidence="1" id="KW-0808">Transferase</keyword>
<dbReference type="GO" id="GO:0004674">
    <property type="term" value="F:protein serine/threonine kinase activity"/>
    <property type="evidence" value="ECO:0007669"/>
    <property type="project" value="UniProtKB-KW"/>
</dbReference>
<keyword evidence="4" id="KW-1185">Reference proteome</keyword>
<reference evidence="3" key="1">
    <citation type="submission" date="2021-01" db="EMBL/GenBank/DDBJ databases">
        <title>Whole genome shotgun sequence of Sphaerisporangium rufum NBRC 109079.</title>
        <authorList>
            <person name="Komaki H."/>
            <person name="Tamura T."/>
        </authorList>
    </citation>
    <scope>NUCLEOTIDE SEQUENCE</scope>
    <source>
        <strain evidence="3">NBRC 109079</strain>
    </source>
</reference>
<dbReference type="PANTHER" id="PTHR35526:SF3">
    <property type="entry name" value="ANTI-SIGMA-F FACTOR RSBW"/>
    <property type="match status" value="1"/>
</dbReference>
<organism evidence="3 4">
    <name type="scientific">Sphaerisporangium rufum</name>
    <dbReference type="NCBI Taxonomy" id="1381558"/>
    <lineage>
        <taxon>Bacteria</taxon>
        <taxon>Bacillati</taxon>
        <taxon>Actinomycetota</taxon>
        <taxon>Actinomycetes</taxon>
        <taxon>Streptosporangiales</taxon>
        <taxon>Streptosporangiaceae</taxon>
        <taxon>Sphaerisporangium</taxon>
    </lineage>
</organism>
<keyword evidence="1" id="KW-0418">Kinase</keyword>
<evidence type="ECO:0000313" key="4">
    <source>
        <dbReference type="Proteomes" id="UP000655287"/>
    </source>
</evidence>
<dbReference type="Gene3D" id="3.30.565.10">
    <property type="entry name" value="Histidine kinase-like ATPase, C-terminal domain"/>
    <property type="match status" value="1"/>
</dbReference>
<dbReference type="SUPFAM" id="SSF55874">
    <property type="entry name" value="ATPase domain of HSP90 chaperone/DNA topoisomerase II/histidine kinase"/>
    <property type="match status" value="1"/>
</dbReference>
<dbReference type="RefSeq" id="WP_203990435.1">
    <property type="nucleotide sequence ID" value="NZ_BOOU01000068.1"/>
</dbReference>
<evidence type="ECO:0000259" key="2">
    <source>
        <dbReference type="Pfam" id="PF13581"/>
    </source>
</evidence>
<dbReference type="CDD" id="cd16936">
    <property type="entry name" value="HATPase_RsbW-like"/>
    <property type="match status" value="1"/>
</dbReference>
<name>A0A919R5P5_9ACTN</name>
<gene>
    <name evidence="3" type="ORF">Sru01_51060</name>
</gene>
<dbReference type="PANTHER" id="PTHR35526">
    <property type="entry name" value="ANTI-SIGMA-F FACTOR RSBW-RELATED"/>
    <property type="match status" value="1"/>
</dbReference>
<dbReference type="EMBL" id="BOOU01000068">
    <property type="protein sequence ID" value="GII80124.1"/>
    <property type="molecule type" value="Genomic_DNA"/>
</dbReference>
<dbReference type="InterPro" id="IPR003594">
    <property type="entry name" value="HATPase_dom"/>
</dbReference>
<keyword evidence="1" id="KW-0723">Serine/threonine-protein kinase</keyword>
<protein>
    <recommendedName>
        <fullName evidence="2">Histidine kinase/HSP90-like ATPase domain-containing protein</fullName>
    </recommendedName>
</protein>
<dbReference type="InterPro" id="IPR050267">
    <property type="entry name" value="Anti-sigma-factor_SerPK"/>
</dbReference>
<accession>A0A919R5P5</accession>
<proteinExistence type="predicted"/>
<comment type="caution">
    <text evidence="3">The sequence shown here is derived from an EMBL/GenBank/DDBJ whole genome shotgun (WGS) entry which is preliminary data.</text>
</comment>
<dbReference type="Proteomes" id="UP000655287">
    <property type="component" value="Unassembled WGS sequence"/>
</dbReference>
<sequence>MTAHLARRQTVVRGEPPWWLPGAIEHDQWRPAGRELPVLGRAATSIKTARDFTVAALEDWGLGELACDARLVVSELVTNAMRHAGQATRIRLLHRAAHVVCAVYDPAARPPVLTRAADLAESGRGLYLVESVSTAWGWQVLGGPGKLVWAAFRAPLTLARTSA</sequence>
<feature type="domain" description="Histidine kinase/HSP90-like ATPase" evidence="2">
    <location>
        <begin position="44"/>
        <end position="138"/>
    </location>
</feature>
<dbReference type="AlphaFoldDB" id="A0A919R5P5"/>
<dbReference type="Pfam" id="PF13581">
    <property type="entry name" value="HATPase_c_2"/>
    <property type="match status" value="1"/>
</dbReference>
<evidence type="ECO:0000313" key="3">
    <source>
        <dbReference type="EMBL" id="GII80124.1"/>
    </source>
</evidence>
<dbReference type="InterPro" id="IPR036890">
    <property type="entry name" value="HATPase_C_sf"/>
</dbReference>